<evidence type="ECO:0000256" key="4">
    <source>
        <dbReference type="ARBA" id="ARBA00022538"/>
    </source>
</evidence>
<organism evidence="12 13">
    <name type="scientific">Dactylonectria macrodidyma</name>
    <dbReference type="NCBI Taxonomy" id="307937"/>
    <lineage>
        <taxon>Eukaryota</taxon>
        <taxon>Fungi</taxon>
        <taxon>Dikarya</taxon>
        <taxon>Ascomycota</taxon>
        <taxon>Pezizomycotina</taxon>
        <taxon>Sordariomycetes</taxon>
        <taxon>Hypocreomycetidae</taxon>
        <taxon>Hypocreales</taxon>
        <taxon>Nectriaceae</taxon>
        <taxon>Dactylonectria</taxon>
    </lineage>
</organism>
<feature type="transmembrane region" description="Helical" evidence="10">
    <location>
        <begin position="736"/>
        <end position="753"/>
    </location>
</feature>
<comment type="subcellular location">
    <subcellularLocation>
        <location evidence="1">Membrane</location>
        <topology evidence="1">Multi-pass membrane protein</topology>
    </subcellularLocation>
</comment>
<keyword evidence="4 10" id="KW-0633">Potassium transport</keyword>
<dbReference type="NCBIfam" id="TIGR00934">
    <property type="entry name" value="2a38euk"/>
    <property type="match status" value="1"/>
</dbReference>
<gene>
    <name evidence="12" type="ORF">EDB81DRAFT_837236</name>
</gene>
<feature type="compositionally biased region" description="Basic and acidic residues" evidence="11">
    <location>
        <begin position="310"/>
        <end position="325"/>
    </location>
</feature>
<feature type="compositionally biased region" description="Basic and acidic residues" evidence="11">
    <location>
        <begin position="139"/>
        <end position="151"/>
    </location>
</feature>
<keyword evidence="8 10" id="KW-0406">Ion transport</keyword>
<feature type="region of interest" description="Disordered" evidence="11">
    <location>
        <begin position="185"/>
        <end position="225"/>
    </location>
</feature>
<keyword evidence="5 10" id="KW-0812">Transmembrane</keyword>
<feature type="region of interest" description="Disordered" evidence="11">
    <location>
        <begin position="836"/>
        <end position="876"/>
    </location>
</feature>
<dbReference type="InterPro" id="IPR015958">
    <property type="entry name" value="Trk1_fungi"/>
</dbReference>
<feature type="transmembrane region" description="Helical" evidence="10">
    <location>
        <begin position="609"/>
        <end position="629"/>
    </location>
</feature>
<feature type="region of interest" description="Disordered" evidence="11">
    <location>
        <begin position="386"/>
        <end position="417"/>
    </location>
</feature>
<evidence type="ECO:0000313" key="13">
    <source>
        <dbReference type="Proteomes" id="UP000738349"/>
    </source>
</evidence>
<evidence type="ECO:0000256" key="11">
    <source>
        <dbReference type="SAM" id="MobiDB-lite"/>
    </source>
</evidence>
<evidence type="ECO:0000256" key="3">
    <source>
        <dbReference type="ARBA" id="ARBA00022448"/>
    </source>
</evidence>
<dbReference type="GO" id="GO:1990573">
    <property type="term" value="P:potassium ion import across plasma membrane"/>
    <property type="evidence" value="ECO:0007669"/>
    <property type="project" value="TreeGrafter"/>
</dbReference>
<proteinExistence type="inferred from homology"/>
<comment type="caution">
    <text evidence="12">The sequence shown here is derived from an EMBL/GenBank/DDBJ whole genome shotgun (WGS) entry which is preliminary data.</text>
</comment>
<feature type="transmembrane region" description="Helical" evidence="10">
    <location>
        <begin position="547"/>
        <end position="575"/>
    </location>
</feature>
<dbReference type="GO" id="GO:0140107">
    <property type="term" value="F:high-affinity potassium ion transmembrane transporter activity"/>
    <property type="evidence" value="ECO:0007669"/>
    <property type="project" value="TreeGrafter"/>
</dbReference>
<feature type="compositionally biased region" description="Polar residues" evidence="11">
    <location>
        <begin position="214"/>
        <end position="225"/>
    </location>
</feature>
<dbReference type="InterPro" id="IPR004773">
    <property type="entry name" value="K/Na_transp_Trk1/HKT1"/>
</dbReference>
<feature type="transmembrane region" description="Helical" evidence="10">
    <location>
        <begin position="475"/>
        <end position="498"/>
    </location>
</feature>
<feature type="transmembrane region" description="Helical" evidence="10">
    <location>
        <begin position="678"/>
        <end position="695"/>
    </location>
</feature>
<dbReference type="InterPro" id="IPR003445">
    <property type="entry name" value="Cat_transpt"/>
</dbReference>
<name>A0A9P9FQ76_9HYPO</name>
<keyword evidence="3 10" id="KW-0813">Transport</keyword>
<reference evidence="12" key="1">
    <citation type="journal article" date="2021" name="Nat. Commun.">
        <title>Genetic determinants of endophytism in the Arabidopsis root mycobiome.</title>
        <authorList>
            <person name="Mesny F."/>
            <person name="Miyauchi S."/>
            <person name="Thiergart T."/>
            <person name="Pickel B."/>
            <person name="Atanasova L."/>
            <person name="Karlsson M."/>
            <person name="Huettel B."/>
            <person name="Barry K.W."/>
            <person name="Haridas S."/>
            <person name="Chen C."/>
            <person name="Bauer D."/>
            <person name="Andreopoulos W."/>
            <person name="Pangilinan J."/>
            <person name="LaButti K."/>
            <person name="Riley R."/>
            <person name="Lipzen A."/>
            <person name="Clum A."/>
            <person name="Drula E."/>
            <person name="Henrissat B."/>
            <person name="Kohler A."/>
            <person name="Grigoriev I.V."/>
            <person name="Martin F.M."/>
            <person name="Hacquard S."/>
        </authorList>
    </citation>
    <scope>NUCLEOTIDE SEQUENCE</scope>
    <source>
        <strain evidence="12">MPI-CAGE-AT-0147</strain>
    </source>
</reference>
<dbReference type="PIRSF" id="PIRSF002450">
    <property type="entry name" value="K+_transpter_TRK"/>
    <property type="match status" value="1"/>
</dbReference>
<evidence type="ECO:0000256" key="7">
    <source>
        <dbReference type="ARBA" id="ARBA00022989"/>
    </source>
</evidence>
<feature type="compositionally biased region" description="Polar residues" evidence="11">
    <location>
        <begin position="848"/>
        <end position="874"/>
    </location>
</feature>
<keyword evidence="9 10" id="KW-0472">Membrane</keyword>
<keyword evidence="7 10" id="KW-1133">Transmembrane helix</keyword>
<feature type="transmembrane region" description="Helical" evidence="10">
    <location>
        <begin position="88"/>
        <end position="113"/>
    </location>
</feature>
<dbReference type="EMBL" id="JAGMUV010000002">
    <property type="protein sequence ID" value="KAH7170378.1"/>
    <property type="molecule type" value="Genomic_DNA"/>
</dbReference>
<dbReference type="PANTHER" id="PTHR31064:SF30">
    <property type="entry name" value="HIGH-AFFINITY POTASSIUM TRANSPORT PROTEIN-RELATED"/>
    <property type="match status" value="1"/>
</dbReference>
<dbReference type="PANTHER" id="PTHR31064">
    <property type="entry name" value="POTASSIUM TRANSPORT PROTEIN DDB_G0292412-RELATED"/>
    <property type="match status" value="1"/>
</dbReference>
<accession>A0A9P9FQ76</accession>
<evidence type="ECO:0000256" key="8">
    <source>
        <dbReference type="ARBA" id="ARBA00023065"/>
    </source>
</evidence>
<dbReference type="GO" id="GO:0030007">
    <property type="term" value="P:intracellular potassium ion homeostasis"/>
    <property type="evidence" value="ECO:0007669"/>
    <property type="project" value="UniProtKB-UniRule"/>
</dbReference>
<feature type="region of interest" description="Disordered" evidence="11">
    <location>
        <begin position="892"/>
        <end position="953"/>
    </location>
</feature>
<evidence type="ECO:0000256" key="2">
    <source>
        <dbReference type="ARBA" id="ARBA00009137"/>
    </source>
</evidence>
<keyword evidence="6 10" id="KW-0630">Potassium</keyword>
<evidence type="ECO:0000313" key="12">
    <source>
        <dbReference type="EMBL" id="KAH7170378.1"/>
    </source>
</evidence>
<dbReference type="GO" id="GO:0005886">
    <property type="term" value="C:plasma membrane"/>
    <property type="evidence" value="ECO:0007669"/>
    <property type="project" value="InterPro"/>
</dbReference>
<evidence type="ECO:0000256" key="10">
    <source>
        <dbReference type="PIRNR" id="PIRNR002450"/>
    </source>
</evidence>
<feature type="region of interest" description="Disordered" evidence="11">
    <location>
        <begin position="302"/>
        <end position="333"/>
    </location>
</feature>
<feature type="transmembrane region" description="Helical" evidence="10">
    <location>
        <begin position="27"/>
        <end position="50"/>
    </location>
</feature>
<dbReference type="OrthoDB" id="9999863at2759"/>
<evidence type="ECO:0000256" key="5">
    <source>
        <dbReference type="ARBA" id="ARBA00022692"/>
    </source>
</evidence>
<sequence length="953" mass="106050">MLDRARAFGWAQLKAVKPAFVSRSPHFNFISVHYTWIIGATLLASIIIYVGGTNSVTYINALMFASGANTQAGLNPADLMDLNTFQQIVIYLFTMISNPITLHSSVVFLRLYWFEKRFQGWVSDARQRRGTLSKSKVRPPNETRSAEEGVKGRSITVVPNNGWHQRMTNDGILLDGNEFQSQAIVDDDDDDEGYPPAKSTPANSTPAHSDESDTATVSGARSNSMDLRPEQAHANSHNDRDAMARTNQQGHDHILGTAHTAITFADTVKRSDGIDDDTKFPQKPDNADHIAIVQRQREADTNDAPLRIPGPREADKGMGPRRLDNDDAGDADDDTIAMTRSNISKPDHAAMHPPETRDRRPTIMITEPERPVRDDTTDDAKHLKSALESFRLRSRRARHRSGNEDNGDNESGRPVSAFRTRTLDTIKSAWSRDAVNDMPYLSYTPTMARNSNFVGLTLEQREELGGIEYRSLRTLALILICYFWGFQMIAVACLLPFIRHNQHYGDIVEASGINKTWWGFWTANSAFMDLGFTLTPDSMNSFNTSEYAMMIMWFFIIIGNTGFPVMLRFIIWVLATIVPRGTGLWEELRFLLDHPRRCFTLLFPSSANWWLFWILAGLNVIDLLFFMILDASLPLHSGAVSELPVHTRVADGLFQAAATRTAGFSCFSMSALHPAMPVLYMIMMYISVFPIAISIRRTNVYEEKSLGVYPNKKDEDLDEPEASALSYVGTHLRRQLSFDLWYVFVGFFLLAISEGNKVKNGDFDLFAILFEVVSAYGTVGLSIGIPTVNASLCSQFTVVGKIIIIAMQIRGRHRGLPYGLDRAVLLPSESRFQTEAEAGQPMLARSRTGASTAGTVFDSQDNATTGRRGSTSQGRARAGSVITSFLLLGPPVATPDHIPGHKRTSSGTSQQFPRAATEPNHPQEQDEVDDVGPLRTIESHNFQPRRAGTTPMP</sequence>
<protein>
    <recommendedName>
        <fullName evidence="10">Potassium transport protein</fullName>
    </recommendedName>
</protein>
<dbReference type="Pfam" id="PF02386">
    <property type="entry name" value="TrkH"/>
    <property type="match status" value="1"/>
</dbReference>
<feature type="region of interest" description="Disordered" evidence="11">
    <location>
        <begin position="129"/>
        <end position="163"/>
    </location>
</feature>
<dbReference type="Proteomes" id="UP000738349">
    <property type="component" value="Unassembled WGS sequence"/>
</dbReference>
<evidence type="ECO:0000256" key="1">
    <source>
        <dbReference type="ARBA" id="ARBA00004141"/>
    </source>
</evidence>
<evidence type="ECO:0000256" key="9">
    <source>
        <dbReference type="ARBA" id="ARBA00023136"/>
    </source>
</evidence>
<comment type="similarity">
    <text evidence="2 10">Belongs to the TrkH potassium transport family.</text>
</comment>
<feature type="transmembrane region" description="Helical" evidence="10">
    <location>
        <begin position="765"/>
        <end position="785"/>
    </location>
</feature>
<dbReference type="AlphaFoldDB" id="A0A9P9FQ76"/>
<evidence type="ECO:0000256" key="6">
    <source>
        <dbReference type="ARBA" id="ARBA00022958"/>
    </source>
</evidence>
<keyword evidence="13" id="KW-1185">Reference proteome</keyword>
<dbReference type="InterPro" id="IPR051143">
    <property type="entry name" value="TrkH_K-transport"/>
</dbReference>